<dbReference type="PROSITE" id="PS50885">
    <property type="entry name" value="HAMP"/>
    <property type="match status" value="1"/>
</dbReference>
<feature type="transmembrane region" description="Helical" evidence="9">
    <location>
        <begin position="305"/>
        <end position="324"/>
    </location>
</feature>
<dbReference type="Gene3D" id="3.30.565.10">
    <property type="entry name" value="Histidine kinase-like ATPase, C-terminal domain"/>
    <property type="match status" value="1"/>
</dbReference>
<sequence>MRRIVNTFSNMSIKYKLFASYMFVILISFGIFSLMNYVIVGRDVEKQAIYSSGKIVDQTASFLENRVSSIKNVLNILALDSTVQELVNRPDDYYYENIGNWLVDSQRFTKLFYSTCQNFDILSISIYMTQGLAKLSETDSYFLFERIEKLPWYQQMVLKGELFTWVTPKMLNIARKDVVSLIRLIPDPKNISEYKAALRADISIAEIERILNQALFTNRTLAFIVNSNSEVVARSLNRTHLSIGEIIKGIEKNISSQEANVIEMEVRGEKLLVRTRIISDTDWYLVLVTPYKEIHELNIKTIKQVFFMIFLITPFTLIFAFWAATSSTSRIKRLTHNMKKVIEKGDFNIELDSHSQDEVGQLIYTFNYMLKKIKELLHEQYQLGKEKKNLELKALQSQINPHFLYNTLDLINWIAIKNKNEDISRLVTSLSQFYKLSLSKGEDVVTVENEIEHVKAYVMIQNYRFDNCIELKIDVPQKLLQARIPKLTLQPLVENSIHHGILEKDEQKGTIIIKGEIIDDKMAAIYVIDDGVGISKEVLEKIKRGEVETTRGHGFGIKNINERLKIYFGNQAGLFYESKINEKTVAKVLFPVEE</sequence>
<dbReference type="Pfam" id="PF02518">
    <property type="entry name" value="HATPase_c"/>
    <property type="match status" value="1"/>
</dbReference>
<keyword evidence="3" id="KW-0597">Phosphoprotein</keyword>
<keyword evidence="7 9" id="KW-1133">Transmembrane helix</keyword>
<keyword evidence="12" id="KW-1185">Reference proteome</keyword>
<gene>
    <name evidence="11" type="ORF">SOJ16_000582</name>
</gene>
<evidence type="ECO:0000256" key="2">
    <source>
        <dbReference type="ARBA" id="ARBA00022475"/>
    </source>
</evidence>
<dbReference type="InterPro" id="IPR050640">
    <property type="entry name" value="Bact_2-comp_sensor_kinase"/>
</dbReference>
<dbReference type="InterPro" id="IPR033479">
    <property type="entry name" value="dCache_1"/>
</dbReference>
<keyword evidence="6 11" id="KW-0418">Kinase</keyword>
<dbReference type="Gene3D" id="6.10.340.10">
    <property type="match status" value="1"/>
</dbReference>
<evidence type="ECO:0000256" key="5">
    <source>
        <dbReference type="ARBA" id="ARBA00022692"/>
    </source>
</evidence>
<dbReference type="EMBL" id="CP139957">
    <property type="protein sequence ID" value="WPX09378.1"/>
    <property type="molecule type" value="Genomic_DNA"/>
</dbReference>
<reference evidence="11 12" key="1">
    <citation type="submission" date="2023-12" db="EMBL/GenBank/DDBJ databases">
        <authorList>
            <person name="Manesh M.J.H."/>
            <person name="Bing R.G."/>
            <person name="Willard D.J."/>
            <person name="Kelly R.M."/>
        </authorList>
    </citation>
    <scope>NUCLEOTIDE SEQUENCE [LARGE SCALE GENOMIC DNA]</scope>
    <source>
        <strain evidence="11 12">DSM 8977</strain>
    </source>
</reference>
<protein>
    <submittedName>
        <fullName evidence="11">Histidine kinase</fullName>
    </submittedName>
</protein>
<dbReference type="RefSeq" id="WP_045174064.1">
    <property type="nucleotide sequence ID" value="NZ_CP139957.1"/>
</dbReference>
<evidence type="ECO:0000256" key="3">
    <source>
        <dbReference type="ARBA" id="ARBA00022553"/>
    </source>
</evidence>
<organism evidence="11 12">
    <name type="scientific">Anaerocellum danielii</name>
    <dbReference type="NCBI Taxonomy" id="1387557"/>
    <lineage>
        <taxon>Bacteria</taxon>
        <taxon>Bacillati</taxon>
        <taxon>Bacillota</taxon>
        <taxon>Bacillota incertae sedis</taxon>
        <taxon>Caldicellulosiruptorales</taxon>
        <taxon>Caldicellulosiruptoraceae</taxon>
        <taxon>Anaerocellum</taxon>
    </lineage>
</organism>
<proteinExistence type="predicted"/>
<dbReference type="SUPFAM" id="SSF55874">
    <property type="entry name" value="ATPase domain of HSP90 chaperone/DNA topoisomerase II/histidine kinase"/>
    <property type="match status" value="1"/>
</dbReference>
<dbReference type="InterPro" id="IPR003660">
    <property type="entry name" value="HAMP_dom"/>
</dbReference>
<dbReference type="SUPFAM" id="SSF158472">
    <property type="entry name" value="HAMP domain-like"/>
    <property type="match status" value="1"/>
</dbReference>
<dbReference type="Proteomes" id="UP001322744">
    <property type="component" value="Chromosome"/>
</dbReference>
<feature type="transmembrane region" description="Helical" evidence="9">
    <location>
        <begin position="21"/>
        <end position="40"/>
    </location>
</feature>
<accession>A0ABZ0U3R1</accession>
<evidence type="ECO:0000313" key="12">
    <source>
        <dbReference type="Proteomes" id="UP001322744"/>
    </source>
</evidence>
<dbReference type="CDD" id="cd06225">
    <property type="entry name" value="HAMP"/>
    <property type="match status" value="1"/>
</dbReference>
<dbReference type="PANTHER" id="PTHR34220">
    <property type="entry name" value="SENSOR HISTIDINE KINASE YPDA"/>
    <property type="match status" value="1"/>
</dbReference>
<dbReference type="InterPro" id="IPR003594">
    <property type="entry name" value="HATPase_dom"/>
</dbReference>
<dbReference type="PANTHER" id="PTHR34220:SF7">
    <property type="entry name" value="SENSOR HISTIDINE KINASE YPDA"/>
    <property type="match status" value="1"/>
</dbReference>
<evidence type="ECO:0000256" key="1">
    <source>
        <dbReference type="ARBA" id="ARBA00004651"/>
    </source>
</evidence>
<evidence type="ECO:0000313" key="11">
    <source>
        <dbReference type="EMBL" id="WPX09378.1"/>
    </source>
</evidence>
<dbReference type="InterPro" id="IPR010559">
    <property type="entry name" value="Sig_transdc_His_kin_internal"/>
</dbReference>
<comment type="subcellular location">
    <subcellularLocation>
        <location evidence="1">Cell membrane</location>
        <topology evidence="1">Multi-pass membrane protein</topology>
    </subcellularLocation>
</comment>
<keyword evidence="5 9" id="KW-0812">Transmembrane</keyword>
<evidence type="ECO:0000256" key="8">
    <source>
        <dbReference type="ARBA" id="ARBA00023136"/>
    </source>
</evidence>
<dbReference type="GO" id="GO:0016301">
    <property type="term" value="F:kinase activity"/>
    <property type="evidence" value="ECO:0007669"/>
    <property type="project" value="UniProtKB-KW"/>
</dbReference>
<evidence type="ECO:0000256" key="7">
    <source>
        <dbReference type="ARBA" id="ARBA00022989"/>
    </source>
</evidence>
<dbReference type="Pfam" id="PF02743">
    <property type="entry name" value="dCache_1"/>
    <property type="match status" value="1"/>
</dbReference>
<dbReference type="InterPro" id="IPR036890">
    <property type="entry name" value="HATPase_C_sf"/>
</dbReference>
<keyword evidence="4" id="KW-0808">Transferase</keyword>
<evidence type="ECO:0000259" key="10">
    <source>
        <dbReference type="PROSITE" id="PS50885"/>
    </source>
</evidence>
<feature type="domain" description="HAMP" evidence="10">
    <location>
        <begin position="325"/>
        <end position="378"/>
    </location>
</feature>
<keyword evidence="2" id="KW-1003">Cell membrane</keyword>
<dbReference type="Pfam" id="PF06580">
    <property type="entry name" value="His_kinase"/>
    <property type="match status" value="1"/>
</dbReference>
<evidence type="ECO:0000256" key="9">
    <source>
        <dbReference type="SAM" id="Phobius"/>
    </source>
</evidence>
<evidence type="ECO:0000256" key="4">
    <source>
        <dbReference type="ARBA" id="ARBA00022679"/>
    </source>
</evidence>
<dbReference type="Gene3D" id="3.30.450.20">
    <property type="entry name" value="PAS domain"/>
    <property type="match status" value="2"/>
</dbReference>
<evidence type="ECO:0000256" key="6">
    <source>
        <dbReference type="ARBA" id="ARBA00022777"/>
    </source>
</evidence>
<name>A0ABZ0U3R1_9FIRM</name>
<dbReference type="Pfam" id="PF00672">
    <property type="entry name" value="HAMP"/>
    <property type="match status" value="1"/>
</dbReference>
<keyword evidence="8 9" id="KW-0472">Membrane</keyword>